<proteinExistence type="predicted"/>
<feature type="region of interest" description="Disordered" evidence="1">
    <location>
        <begin position="45"/>
        <end position="72"/>
    </location>
</feature>
<feature type="compositionally biased region" description="Polar residues" evidence="1">
    <location>
        <begin position="45"/>
        <end position="56"/>
    </location>
</feature>
<accession>A0ABU4VKU6</accession>
<dbReference type="EMBL" id="JAXAVX010000004">
    <property type="protein sequence ID" value="MDX8152100.1"/>
    <property type="molecule type" value="Genomic_DNA"/>
</dbReference>
<keyword evidence="3" id="KW-1185">Reference proteome</keyword>
<comment type="caution">
    <text evidence="2">The sequence shown here is derived from an EMBL/GenBank/DDBJ whole genome shotgun (WGS) entry which is preliminary data.</text>
</comment>
<protein>
    <recommendedName>
        <fullName evidence="4">Nuclear transport factor 2 family protein</fullName>
    </recommendedName>
</protein>
<evidence type="ECO:0008006" key="4">
    <source>
        <dbReference type="Google" id="ProtNLM"/>
    </source>
</evidence>
<evidence type="ECO:0000313" key="3">
    <source>
        <dbReference type="Proteomes" id="UP001277761"/>
    </source>
</evidence>
<reference evidence="2 3" key="1">
    <citation type="submission" date="2023-11" db="EMBL/GenBank/DDBJ databases">
        <authorList>
            <person name="Xu M."/>
            <person name="Jiang T."/>
        </authorList>
    </citation>
    <scope>NUCLEOTIDE SEQUENCE [LARGE SCALE GENOMIC DNA]</scope>
    <source>
        <strain evidence="2 3">SD</strain>
    </source>
</reference>
<evidence type="ECO:0000313" key="2">
    <source>
        <dbReference type="EMBL" id="MDX8152100.1"/>
    </source>
</evidence>
<dbReference type="Proteomes" id="UP001277761">
    <property type="component" value="Unassembled WGS sequence"/>
</dbReference>
<evidence type="ECO:0000256" key="1">
    <source>
        <dbReference type="SAM" id="MobiDB-lite"/>
    </source>
</evidence>
<dbReference type="RefSeq" id="WP_319954255.1">
    <property type="nucleotide sequence ID" value="NZ_JAXAVX010000004.1"/>
</dbReference>
<gene>
    <name evidence="2" type="ORF">SK069_10885</name>
</gene>
<organism evidence="2 3">
    <name type="scientific">Patulibacter brassicae</name>
    <dbReference type="NCBI Taxonomy" id="1705717"/>
    <lineage>
        <taxon>Bacteria</taxon>
        <taxon>Bacillati</taxon>
        <taxon>Actinomycetota</taxon>
        <taxon>Thermoleophilia</taxon>
        <taxon>Solirubrobacterales</taxon>
        <taxon>Patulibacteraceae</taxon>
        <taxon>Patulibacter</taxon>
    </lineage>
</organism>
<name>A0ABU4VKU6_9ACTN</name>
<sequence>MVGVLLLAGDDDGAPEAAALRTTTAASATVTTVIEQAALAERAATSSFRRGTTTRQASAGSGGNAISSRGSATSRVRGAIRRHWSMIEAGRYEEAYALLGPNLQTSMPRWVAEHRADALSSASLTLGTPDIRSSTRASVPVLSMRTVANSGCYRWSGSYDMVRVGGVWRIDRSTLTRSAC</sequence>